<feature type="repeat" description="WD" evidence="3">
    <location>
        <begin position="631"/>
        <end position="665"/>
    </location>
</feature>
<dbReference type="Pfam" id="PF00400">
    <property type="entry name" value="WD40"/>
    <property type="match status" value="6"/>
</dbReference>
<dbReference type="CDD" id="cd14014">
    <property type="entry name" value="STKc_PknB_like"/>
    <property type="match status" value="1"/>
</dbReference>
<reference evidence="6 7" key="1">
    <citation type="journal article" date="2019" name="J Genomics">
        <title>The Draft Genome of a Hydrogen-producing Cyanobacterium, Arthrospira platensis NIES-46.</title>
        <authorList>
            <person name="Suzuki S."/>
            <person name="Yamaguchi H."/>
            <person name="Kawachi M."/>
        </authorList>
    </citation>
    <scope>NUCLEOTIDE SEQUENCE [LARGE SCALE GENOMIC DNA]</scope>
    <source>
        <strain evidence="6 7">NIES-46</strain>
    </source>
</reference>
<gene>
    <name evidence="6" type="ORF">NIES46_10400</name>
</gene>
<dbReference type="RefSeq" id="WP_006618523.1">
    <property type="nucleotide sequence ID" value="NZ_BIMW01000058.1"/>
</dbReference>
<feature type="repeat" description="WD" evidence="3">
    <location>
        <begin position="792"/>
        <end position="825"/>
    </location>
</feature>
<dbReference type="InterPro" id="IPR019775">
    <property type="entry name" value="WD40_repeat_CS"/>
</dbReference>
<sequence length="825" mass="93028">MIDQLLDGRYQILEIIRSGEFGSTYLAKDTRRPGEPICFVKHLRFLVEDPQLFKNTYRRFQQEAEVLEKLSHHDQIPQLLAYFEQNQEFYLVESYINGQSLAQEILPGQPLSENSVIAIVSEVLEILNFVHDQGVIHRDIKPSNLLRRDADQKIMLLDFGAVKEIGFNQNNNPPTARIGTLEYMPIEQFECNPRLNSDIYALGMIAIQALTGMAAYELRKIRENYPTNAGELFWRDLAIVSPEFAEIIDRMVKPDYRERYQSSEAVLADINNLSNPSQTDANKLERYREEVKRICNYEGEISVVGRQILEELRVSLQISEPQAKAMEDEILNPYRRDHQKGDRYQQALTEAIIQQYPLAKKTRAELDRLQKMLGISDQDMAIIEANILQYPLTRETREELRRLQQLLGLSDDHVALIEAQILPESWLNQILSQLNPDHDRLLSWRWGLVISGIIIAIIGLGWGLYQYNNWIQSRAQADIKEQLDTEKINYIQSLLAANNYQDCITAAQTFPESSPQYAVAQELLSQCQDVISWKQAKVNTFPIHTAAVQSVAVSPDGRIIASGSRDNTTRLWHIETGEVLQNFVGNSSAILSVDFSNDGLSLAAGTQLSQVIEWNLETIEWYPPLVGASPIEALQISPDNRAIATGSADGNVRVWNRRTGLILYNNNQHSTIVYSVAFTPNGRWLVTGSGDGNIHIIDWQIDQLRHRFPGHTGEVRSLAITPDGLQIVSGGTDNNIKIWNLITAEEARTLTGHRGAVIAVAVSPDGTQIASSSRDRTVKIWDLETGELLNTLTNPQAVVNSLVFGINSATLIGGTQDGMVVVWQR</sequence>
<evidence type="ECO:0000313" key="6">
    <source>
        <dbReference type="EMBL" id="GCE92991.1"/>
    </source>
</evidence>
<keyword evidence="6" id="KW-0418">Kinase</keyword>
<dbReference type="InterPro" id="IPR011009">
    <property type="entry name" value="Kinase-like_dom_sf"/>
</dbReference>
<dbReference type="SUPFAM" id="SSF50978">
    <property type="entry name" value="WD40 repeat-like"/>
    <property type="match status" value="1"/>
</dbReference>
<dbReference type="PROSITE" id="PS50294">
    <property type="entry name" value="WD_REPEATS_REGION"/>
    <property type="match status" value="6"/>
</dbReference>
<evidence type="ECO:0000256" key="1">
    <source>
        <dbReference type="ARBA" id="ARBA00022574"/>
    </source>
</evidence>
<feature type="transmembrane region" description="Helical" evidence="4">
    <location>
        <begin position="446"/>
        <end position="465"/>
    </location>
</feature>
<feature type="repeat" description="WD" evidence="3">
    <location>
        <begin position="666"/>
        <end position="698"/>
    </location>
</feature>
<feature type="domain" description="Protein kinase" evidence="5">
    <location>
        <begin position="10"/>
        <end position="273"/>
    </location>
</feature>
<dbReference type="PANTHER" id="PTHR44129">
    <property type="entry name" value="WD REPEAT-CONTAINING PROTEIN POP1"/>
    <property type="match status" value="1"/>
</dbReference>
<dbReference type="PROSITE" id="PS50011">
    <property type="entry name" value="PROTEIN_KINASE_DOM"/>
    <property type="match status" value="1"/>
</dbReference>
<dbReference type="CDD" id="cd00200">
    <property type="entry name" value="WD40"/>
    <property type="match status" value="1"/>
</dbReference>
<dbReference type="PRINTS" id="PR00320">
    <property type="entry name" value="GPROTEINBRPT"/>
</dbReference>
<comment type="caution">
    <text evidence="6">The sequence shown here is derived from an EMBL/GenBank/DDBJ whole genome shotgun (WGS) entry which is preliminary data.</text>
</comment>
<dbReference type="SUPFAM" id="SSF56112">
    <property type="entry name" value="Protein kinase-like (PK-like)"/>
    <property type="match status" value="1"/>
</dbReference>
<feature type="repeat" description="WD" evidence="3">
    <location>
        <begin position="541"/>
        <end position="582"/>
    </location>
</feature>
<feature type="repeat" description="WD" evidence="3">
    <location>
        <begin position="750"/>
        <end position="791"/>
    </location>
</feature>
<keyword evidence="4" id="KW-0812">Transmembrane</keyword>
<dbReference type="Proteomes" id="UP000326169">
    <property type="component" value="Unassembled WGS sequence"/>
</dbReference>
<dbReference type="Pfam" id="PF00069">
    <property type="entry name" value="Pkinase"/>
    <property type="match status" value="1"/>
</dbReference>
<keyword evidence="2" id="KW-0677">Repeat</keyword>
<dbReference type="InterPro" id="IPR036322">
    <property type="entry name" value="WD40_repeat_dom_sf"/>
</dbReference>
<name>A0A5M3T560_LIMPL</name>
<dbReference type="InterPro" id="IPR015943">
    <property type="entry name" value="WD40/YVTN_repeat-like_dom_sf"/>
</dbReference>
<dbReference type="SMART" id="SM00320">
    <property type="entry name" value="WD40"/>
    <property type="match status" value="7"/>
</dbReference>
<dbReference type="Gene3D" id="1.10.510.10">
    <property type="entry name" value="Transferase(Phosphotransferase) domain 1"/>
    <property type="match status" value="1"/>
</dbReference>
<evidence type="ECO:0000256" key="4">
    <source>
        <dbReference type="SAM" id="Phobius"/>
    </source>
</evidence>
<keyword evidence="6" id="KW-0723">Serine/threonine-protein kinase</keyword>
<evidence type="ECO:0000256" key="3">
    <source>
        <dbReference type="PROSITE-ProRule" id="PRU00221"/>
    </source>
</evidence>
<keyword evidence="6" id="KW-0808">Transferase</keyword>
<dbReference type="InterPro" id="IPR000719">
    <property type="entry name" value="Prot_kinase_dom"/>
</dbReference>
<dbReference type="GO" id="GO:0004674">
    <property type="term" value="F:protein serine/threonine kinase activity"/>
    <property type="evidence" value="ECO:0007669"/>
    <property type="project" value="UniProtKB-KW"/>
</dbReference>
<keyword evidence="4" id="KW-1133">Transmembrane helix</keyword>
<accession>A0A5M3T560</accession>
<evidence type="ECO:0000256" key="2">
    <source>
        <dbReference type="ARBA" id="ARBA00022737"/>
    </source>
</evidence>
<evidence type="ECO:0000313" key="7">
    <source>
        <dbReference type="Proteomes" id="UP000326169"/>
    </source>
</evidence>
<organism evidence="6 7">
    <name type="scientific">Limnospira platensis NIES-46</name>
    <dbReference type="NCBI Taxonomy" id="1236695"/>
    <lineage>
        <taxon>Bacteria</taxon>
        <taxon>Bacillati</taxon>
        <taxon>Cyanobacteriota</taxon>
        <taxon>Cyanophyceae</taxon>
        <taxon>Oscillatoriophycideae</taxon>
        <taxon>Oscillatoriales</taxon>
        <taxon>Sirenicapillariaceae</taxon>
        <taxon>Limnospira</taxon>
    </lineage>
</organism>
<keyword evidence="4" id="KW-0472">Membrane</keyword>
<dbReference type="SMART" id="SM00220">
    <property type="entry name" value="S_TKc"/>
    <property type="match status" value="1"/>
</dbReference>
<dbReference type="Gene3D" id="2.130.10.10">
    <property type="entry name" value="YVTN repeat-like/Quinoprotein amine dehydrogenase"/>
    <property type="match status" value="2"/>
</dbReference>
<evidence type="ECO:0000259" key="5">
    <source>
        <dbReference type="PROSITE" id="PS50011"/>
    </source>
</evidence>
<dbReference type="PROSITE" id="PS00678">
    <property type="entry name" value="WD_REPEATS_1"/>
    <property type="match status" value="2"/>
</dbReference>
<dbReference type="InterPro" id="IPR050349">
    <property type="entry name" value="WD_LIS1/nudF_dynein_reg"/>
</dbReference>
<proteinExistence type="predicted"/>
<keyword evidence="1 3" id="KW-0853">WD repeat</keyword>
<keyword evidence="7" id="KW-1185">Reference proteome</keyword>
<dbReference type="GeneID" id="301681946"/>
<feature type="repeat" description="WD" evidence="3">
    <location>
        <begin position="708"/>
        <end position="749"/>
    </location>
</feature>
<dbReference type="InterPro" id="IPR020472">
    <property type="entry name" value="WD40_PAC1"/>
</dbReference>
<dbReference type="InterPro" id="IPR001680">
    <property type="entry name" value="WD40_rpt"/>
</dbReference>
<dbReference type="PROSITE" id="PS50082">
    <property type="entry name" value="WD_REPEATS_2"/>
    <property type="match status" value="6"/>
</dbReference>
<dbReference type="EMBL" id="BIMW01000058">
    <property type="protein sequence ID" value="GCE92991.1"/>
    <property type="molecule type" value="Genomic_DNA"/>
</dbReference>
<protein>
    <submittedName>
        <fullName evidence="6">Serine/threonine protein kinase with WD-40 repeats</fullName>
    </submittedName>
</protein>